<evidence type="ECO:0000313" key="12">
    <source>
        <dbReference type="EMBL" id="KAK7468636.1"/>
    </source>
</evidence>
<feature type="compositionally biased region" description="Basic and acidic residues" evidence="10">
    <location>
        <begin position="301"/>
        <end position="342"/>
    </location>
</feature>
<accession>A0ABR1K0F4</accession>
<reference evidence="12 13" key="1">
    <citation type="submission" date="2024-01" db="EMBL/GenBank/DDBJ databases">
        <title>A draft genome for the cacao thread blight pathogen Marasmiellus scandens.</title>
        <authorList>
            <person name="Baruah I.K."/>
            <person name="Leung J."/>
            <person name="Bukari Y."/>
            <person name="Amoako-Attah I."/>
            <person name="Meinhardt L.W."/>
            <person name="Bailey B.A."/>
            <person name="Cohen S.P."/>
        </authorList>
    </citation>
    <scope>NUCLEOTIDE SEQUENCE [LARGE SCALE GENOMIC DNA]</scope>
    <source>
        <strain evidence="12 13">GH-19</strain>
    </source>
</reference>
<dbReference type="Pfam" id="PF01612">
    <property type="entry name" value="DNA_pol_A_exo1"/>
    <property type="match status" value="2"/>
</dbReference>
<evidence type="ECO:0000256" key="2">
    <source>
        <dbReference type="ARBA" id="ARBA00022722"/>
    </source>
</evidence>
<keyword evidence="4" id="KW-0378">Hydrolase</keyword>
<dbReference type="InterPro" id="IPR051132">
    <property type="entry name" value="3-5_Exonuclease_domain"/>
</dbReference>
<feature type="compositionally biased region" description="Basic residues" evidence="10">
    <location>
        <begin position="416"/>
        <end position="431"/>
    </location>
</feature>
<dbReference type="InterPro" id="IPR036397">
    <property type="entry name" value="RNaseH_sf"/>
</dbReference>
<evidence type="ECO:0000256" key="9">
    <source>
        <dbReference type="ARBA" id="ARBA00042761"/>
    </source>
</evidence>
<dbReference type="Proteomes" id="UP001498398">
    <property type="component" value="Unassembled WGS sequence"/>
</dbReference>
<evidence type="ECO:0000256" key="3">
    <source>
        <dbReference type="ARBA" id="ARBA00022723"/>
    </source>
</evidence>
<comment type="caution">
    <text evidence="12">The sequence shown here is derived from an EMBL/GenBank/DDBJ whole genome shotgun (WGS) entry which is preliminary data.</text>
</comment>
<evidence type="ECO:0000256" key="7">
    <source>
        <dbReference type="ARBA" id="ARBA00023242"/>
    </source>
</evidence>
<keyword evidence="7" id="KW-0539">Nucleus</keyword>
<evidence type="ECO:0000256" key="10">
    <source>
        <dbReference type="SAM" id="MobiDB-lite"/>
    </source>
</evidence>
<dbReference type="InterPro" id="IPR002562">
    <property type="entry name" value="3'-5'_exonuclease_dom"/>
</dbReference>
<dbReference type="CDD" id="cd06141">
    <property type="entry name" value="WRN_exo"/>
    <property type="match status" value="1"/>
</dbReference>
<keyword evidence="6" id="KW-0460">Magnesium</keyword>
<evidence type="ECO:0000256" key="5">
    <source>
        <dbReference type="ARBA" id="ARBA00022839"/>
    </source>
</evidence>
<feature type="domain" description="3'-5' exonuclease" evidence="11">
    <location>
        <begin position="180"/>
        <end position="232"/>
    </location>
</feature>
<sequence>MSAHHSTLYSTKAPLADAHLTVLNSYNAHLGFDIEWRPNFVAGRPQNPVALVQLASDKHTFLVQVSGMRPRFPHTLQQILENPVIPKAGVGIQEDVKKLWNDCGVSVASCVDLSLFARSVDYALFAQRLGPYKNVPLKLETPPETTQAAPESSSDPSTSTTPPVPPSPHDFRLFKGRYRDPIGLARLVKAYHNRELTKGKITRSNWEAPLSRQQIEYAAEDARAGYTVYEHLLALFFTLPEDKRPKRRYYAFDCIQGELYLPLDPDSREPLGHHTVTRVSLVKWSMQNPEYDAGPMPVKKKKEDNSKDKGKEKGNQNEEGIAEKDEDKEREKKDEKDEKNRNSAENTLRSRPPKRRKRHPANSDIPNGTSSINGTARISFRNVRRPPVSGGVKLGSAQSPQELSHDGMMGSGGGGSRHRNNPSHGQGSKRA</sequence>
<keyword evidence="13" id="KW-1185">Reference proteome</keyword>
<dbReference type="InterPro" id="IPR012337">
    <property type="entry name" value="RNaseH-like_sf"/>
</dbReference>
<name>A0ABR1K0F4_9AGAR</name>
<evidence type="ECO:0000313" key="13">
    <source>
        <dbReference type="Proteomes" id="UP001498398"/>
    </source>
</evidence>
<feature type="domain" description="3'-5' exonuclease" evidence="11">
    <location>
        <begin position="23"/>
        <end position="122"/>
    </location>
</feature>
<gene>
    <name evidence="12" type="ORF">VKT23_003141</name>
</gene>
<keyword evidence="2" id="KW-0540">Nuclease</keyword>
<dbReference type="PANTHER" id="PTHR13620">
    <property type="entry name" value="3-5 EXONUCLEASE"/>
    <property type="match status" value="1"/>
</dbReference>
<feature type="region of interest" description="Disordered" evidence="10">
    <location>
        <begin position="137"/>
        <end position="169"/>
    </location>
</feature>
<dbReference type="PANTHER" id="PTHR13620:SF109">
    <property type="entry name" value="3'-5' EXONUCLEASE"/>
    <property type="match status" value="1"/>
</dbReference>
<dbReference type="Gene3D" id="3.30.420.10">
    <property type="entry name" value="Ribonuclease H-like superfamily/Ribonuclease H"/>
    <property type="match status" value="2"/>
</dbReference>
<organism evidence="12 13">
    <name type="scientific">Marasmiellus scandens</name>
    <dbReference type="NCBI Taxonomy" id="2682957"/>
    <lineage>
        <taxon>Eukaryota</taxon>
        <taxon>Fungi</taxon>
        <taxon>Dikarya</taxon>
        <taxon>Basidiomycota</taxon>
        <taxon>Agaricomycotina</taxon>
        <taxon>Agaricomycetes</taxon>
        <taxon>Agaricomycetidae</taxon>
        <taxon>Agaricales</taxon>
        <taxon>Marasmiineae</taxon>
        <taxon>Omphalotaceae</taxon>
        <taxon>Marasmiellus</taxon>
    </lineage>
</organism>
<keyword evidence="3" id="KW-0479">Metal-binding</keyword>
<evidence type="ECO:0000256" key="4">
    <source>
        <dbReference type="ARBA" id="ARBA00022801"/>
    </source>
</evidence>
<comment type="subcellular location">
    <subcellularLocation>
        <location evidence="1">Nucleus</location>
    </subcellularLocation>
</comment>
<evidence type="ECO:0000256" key="1">
    <source>
        <dbReference type="ARBA" id="ARBA00004123"/>
    </source>
</evidence>
<protein>
    <recommendedName>
        <fullName evidence="8">3'-5' exonuclease</fullName>
    </recommendedName>
    <alternativeName>
        <fullName evidence="9">Werner Syndrome-like exonuclease</fullName>
    </alternativeName>
</protein>
<proteinExistence type="predicted"/>
<evidence type="ECO:0000256" key="6">
    <source>
        <dbReference type="ARBA" id="ARBA00022842"/>
    </source>
</evidence>
<feature type="compositionally biased region" description="Basic residues" evidence="10">
    <location>
        <begin position="351"/>
        <end position="360"/>
    </location>
</feature>
<dbReference type="SUPFAM" id="SSF53098">
    <property type="entry name" value="Ribonuclease H-like"/>
    <property type="match status" value="1"/>
</dbReference>
<evidence type="ECO:0000259" key="11">
    <source>
        <dbReference type="Pfam" id="PF01612"/>
    </source>
</evidence>
<keyword evidence="5" id="KW-0269">Exonuclease</keyword>
<feature type="compositionally biased region" description="Low complexity" evidence="10">
    <location>
        <begin position="152"/>
        <end position="161"/>
    </location>
</feature>
<dbReference type="EMBL" id="JBANRG010000003">
    <property type="protein sequence ID" value="KAK7468636.1"/>
    <property type="molecule type" value="Genomic_DNA"/>
</dbReference>
<feature type="region of interest" description="Disordered" evidence="10">
    <location>
        <begin position="288"/>
        <end position="431"/>
    </location>
</feature>
<feature type="compositionally biased region" description="Polar residues" evidence="10">
    <location>
        <begin position="364"/>
        <end position="376"/>
    </location>
</feature>
<evidence type="ECO:0000256" key="8">
    <source>
        <dbReference type="ARBA" id="ARBA00040531"/>
    </source>
</evidence>